<dbReference type="AlphaFoldDB" id="A0A4R6RIE5"/>
<dbReference type="RefSeq" id="WP_133531230.1">
    <property type="nucleotide sequence ID" value="NZ_SNXX01000040.1"/>
</dbReference>
<proteinExistence type="predicted"/>
<protein>
    <submittedName>
        <fullName evidence="1">Uncharacterized protein</fullName>
    </submittedName>
</protein>
<evidence type="ECO:0000313" key="1">
    <source>
        <dbReference type="EMBL" id="TDP85637.1"/>
    </source>
</evidence>
<name>A0A4R6RIE5_9FIRM</name>
<organism evidence="1 2">
    <name type="scientific">Halanaerobium saccharolyticum</name>
    <dbReference type="NCBI Taxonomy" id="43595"/>
    <lineage>
        <taxon>Bacteria</taxon>
        <taxon>Bacillati</taxon>
        <taxon>Bacillota</taxon>
        <taxon>Clostridia</taxon>
        <taxon>Halanaerobiales</taxon>
        <taxon>Halanaerobiaceae</taxon>
        <taxon>Halanaerobium</taxon>
    </lineage>
</organism>
<accession>A0A4R6RIE5</accession>
<sequence length="145" mass="16237">MGLFGGNNDGGKNGDLLGSDDVDKKKSSGGIFSSTKKCKGCGTKFGKDNIMKIDGKNYCKNCALDYMEQEYDMSKLNKRKILFNMLRKGNKYSKAFEKGEVSSFNILGGDWNTYAQNVLNMVMVDTMLNLEEKLDKIIELNKLDK</sequence>
<comment type="caution">
    <text evidence="1">The sequence shown here is derived from an EMBL/GenBank/DDBJ whole genome shotgun (WGS) entry which is preliminary data.</text>
</comment>
<dbReference type="EMBL" id="SNXX01000040">
    <property type="protein sequence ID" value="TDP85637.1"/>
    <property type="molecule type" value="Genomic_DNA"/>
</dbReference>
<evidence type="ECO:0000313" key="2">
    <source>
        <dbReference type="Proteomes" id="UP000295176"/>
    </source>
</evidence>
<gene>
    <name evidence="1" type="ORF">C7957_1406</name>
</gene>
<dbReference type="Proteomes" id="UP000295176">
    <property type="component" value="Unassembled WGS sequence"/>
</dbReference>
<reference evidence="1 2" key="1">
    <citation type="submission" date="2019-03" db="EMBL/GenBank/DDBJ databases">
        <title>Subsurface microbial communities from deep shales in Ohio and West Virginia, USA.</title>
        <authorList>
            <person name="Wrighton K."/>
        </authorList>
    </citation>
    <scope>NUCLEOTIDE SEQUENCE [LARGE SCALE GENOMIC DNA]</scope>
    <source>
        <strain evidence="1 2">MSL 7</strain>
    </source>
</reference>